<dbReference type="SMART" id="SM00297">
    <property type="entry name" value="BROMO"/>
    <property type="match status" value="1"/>
</dbReference>
<sequence length="191" mass="21952">MDLTENGVAWLQGVKSLHREIMGHELAWPFLEPVDPVKLNIPTYFQIIERPMDFGTMQAKLQGTHIVGDDQEDMTSVFGVAANYSSLDEYKQDLFLVFQNAIKFNADDGREESVGNIAKRLRQHTLRLLASNFGESCLTWDEKMELRLLDRQVANAKTQDLHGRWKRHSFVARMNRQKIQTRNEAAMQASS</sequence>
<accession>A0A6G0X7K5</accession>
<dbReference type="InterPro" id="IPR036427">
    <property type="entry name" value="Bromodomain-like_sf"/>
</dbReference>
<dbReference type="Pfam" id="PF00439">
    <property type="entry name" value="Bromodomain"/>
    <property type="match status" value="1"/>
</dbReference>
<dbReference type="PANTHER" id="PTHR45926">
    <property type="entry name" value="OSJNBA0053K19.4 PROTEIN"/>
    <property type="match status" value="1"/>
</dbReference>
<dbReference type="VEuPathDB" id="FungiDB:AeMF1_020591"/>
<reference evidence="4 5" key="1">
    <citation type="submission" date="2019-07" db="EMBL/GenBank/DDBJ databases">
        <title>Genomics analysis of Aphanomyces spp. identifies a new class of oomycete effector associated with host adaptation.</title>
        <authorList>
            <person name="Gaulin E."/>
        </authorList>
    </citation>
    <scope>NUCLEOTIDE SEQUENCE [LARGE SCALE GENOMIC DNA]</scope>
    <source>
        <strain evidence="4 5">ATCC 201684</strain>
    </source>
</reference>
<evidence type="ECO:0000256" key="2">
    <source>
        <dbReference type="PROSITE-ProRule" id="PRU00035"/>
    </source>
</evidence>
<evidence type="ECO:0000259" key="3">
    <source>
        <dbReference type="PROSITE" id="PS50014"/>
    </source>
</evidence>
<name>A0A6G0X7K5_9STRA</name>
<dbReference type="InterPro" id="IPR001487">
    <property type="entry name" value="Bromodomain"/>
</dbReference>
<feature type="domain" description="Bromo" evidence="3">
    <location>
        <begin position="22"/>
        <end position="112"/>
    </location>
</feature>
<dbReference type="AlphaFoldDB" id="A0A6G0X7K5"/>
<evidence type="ECO:0000313" key="4">
    <source>
        <dbReference type="EMBL" id="KAF0735977.1"/>
    </source>
</evidence>
<dbReference type="SUPFAM" id="SSF47370">
    <property type="entry name" value="Bromodomain"/>
    <property type="match status" value="1"/>
</dbReference>
<dbReference type="Proteomes" id="UP000481153">
    <property type="component" value="Unassembled WGS sequence"/>
</dbReference>
<dbReference type="PRINTS" id="PR00503">
    <property type="entry name" value="BROMODOMAIN"/>
</dbReference>
<proteinExistence type="predicted"/>
<dbReference type="EMBL" id="VJMJ01000090">
    <property type="protein sequence ID" value="KAF0735977.1"/>
    <property type="molecule type" value="Genomic_DNA"/>
</dbReference>
<keyword evidence="1 2" id="KW-0103">Bromodomain</keyword>
<dbReference type="PROSITE" id="PS50014">
    <property type="entry name" value="BROMODOMAIN_2"/>
    <property type="match status" value="1"/>
</dbReference>
<evidence type="ECO:0000256" key="1">
    <source>
        <dbReference type="ARBA" id="ARBA00023117"/>
    </source>
</evidence>
<dbReference type="Gene3D" id="1.20.920.10">
    <property type="entry name" value="Bromodomain-like"/>
    <property type="match status" value="1"/>
</dbReference>
<organism evidence="4 5">
    <name type="scientific">Aphanomyces euteiches</name>
    <dbReference type="NCBI Taxonomy" id="100861"/>
    <lineage>
        <taxon>Eukaryota</taxon>
        <taxon>Sar</taxon>
        <taxon>Stramenopiles</taxon>
        <taxon>Oomycota</taxon>
        <taxon>Saprolegniomycetes</taxon>
        <taxon>Saprolegniales</taxon>
        <taxon>Verrucalvaceae</taxon>
        <taxon>Aphanomyces</taxon>
    </lineage>
</organism>
<gene>
    <name evidence="4" type="ORF">Ae201684_007571</name>
</gene>
<protein>
    <recommendedName>
        <fullName evidence="3">Bromo domain-containing protein</fullName>
    </recommendedName>
</protein>
<evidence type="ECO:0000313" key="5">
    <source>
        <dbReference type="Proteomes" id="UP000481153"/>
    </source>
</evidence>
<comment type="caution">
    <text evidence="4">The sequence shown here is derived from an EMBL/GenBank/DDBJ whole genome shotgun (WGS) entry which is preliminary data.</text>
</comment>
<keyword evidence="5" id="KW-1185">Reference proteome</keyword>